<dbReference type="InterPro" id="IPR040353">
    <property type="entry name" value="FLX/FLX-like"/>
</dbReference>
<dbReference type="GO" id="GO:0009908">
    <property type="term" value="P:flower development"/>
    <property type="evidence" value="ECO:0007669"/>
    <property type="project" value="UniProtKB-KW"/>
</dbReference>
<name>A0AAP0PK89_9MAGN</name>
<feature type="coiled-coil region" evidence="6">
    <location>
        <begin position="128"/>
        <end position="221"/>
    </location>
</feature>
<organism evidence="7 8">
    <name type="scientific">Stephania japonica</name>
    <dbReference type="NCBI Taxonomy" id="461633"/>
    <lineage>
        <taxon>Eukaryota</taxon>
        <taxon>Viridiplantae</taxon>
        <taxon>Streptophyta</taxon>
        <taxon>Embryophyta</taxon>
        <taxon>Tracheophyta</taxon>
        <taxon>Spermatophyta</taxon>
        <taxon>Magnoliopsida</taxon>
        <taxon>Ranunculales</taxon>
        <taxon>Menispermaceae</taxon>
        <taxon>Menispermoideae</taxon>
        <taxon>Cissampelideae</taxon>
        <taxon>Stephania</taxon>
    </lineage>
</organism>
<evidence type="ECO:0000256" key="3">
    <source>
        <dbReference type="ARBA" id="ARBA00022782"/>
    </source>
</evidence>
<keyword evidence="8" id="KW-1185">Reference proteome</keyword>
<reference evidence="7 8" key="1">
    <citation type="submission" date="2024-01" db="EMBL/GenBank/DDBJ databases">
        <title>Genome assemblies of Stephania.</title>
        <authorList>
            <person name="Yang L."/>
        </authorList>
    </citation>
    <scope>NUCLEOTIDE SEQUENCE [LARGE SCALE GENOMIC DNA]</scope>
    <source>
        <strain evidence="7">QJT</strain>
        <tissue evidence="7">Leaf</tissue>
    </source>
</reference>
<proteinExistence type="inferred from homology"/>
<dbReference type="PANTHER" id="PTHR33405">
    <property type="entry name" value="PROTEIN FLX-LIKE 2"/>
    <property type="match status" value="1"/>
</dbReference>
<sequence>MASRRVAPVYDGRSVQAPGMMRHGSYHGLHAGVGHHSLESFSSSKLLEKKVVVQEAEMERLTRENQRLAATHVTWRQELVAMQQEMQSLQARIGSIQTESDIQIRILLDKIAKMEDDIRAGESVKKDLLEARKEVQNLIEARKDLTTQIQLSTQELQKAHADIKQLPELHDEFNNLEQEHQRLRAAFEHEKGLNIEQVEQLHVMEKNLLSMAREVEKLHAEVLNADRRARVVAHIITHASVVHPKEKVVAPIRMLMEGLHVKVDIGATGDPATTDYLMAVMQGCNNHPFTFARGTSNINKSEAKVD</sequence>
<evidence type="ECO:0000256" key="1">
    <source>
        <dbReference type="ARBA" id="ARBA00005405"/>
    </source>
</evidence>
<keyword evidence="5" id="KW-0287">Flowering</keyword>
<evidence type="ECO:0000256" key="5">
    <source>
        <dbReference type="ARBA" id="ARBA00023089"/>
    </source>
</evidence>
<keyword evidence="3" id="KW-0221">Differentiation</keyword>
<evidence type="ECO:0000256" key="6">
    <source>
        <dbReference type="SAM" id="Coils"/>
    </source>
</evidence>
<keyword evidence="2" id="KW-0217">Developmental protein</keyword>
<evidence type="ECO:0000256" key="4">
    <source>
        <dbReference type="ARBA" id="ARBA00023054"/>
    </source>
</evidence>
<dbReference type="EMBL" id="JBBNAE010000002">
    <property type="protein sequence ID" value="KAK9145689.1"/>
    <property type="molecule type" value="Genomic_DNA"/>
</dbReference>
<dbReference type="Proteomes" id="UP001417504">
    <property type="component" value="Unassembled WGS sequence"/>
</dbReference>
<keyword evidence="4 6" id="KW-0175">Coiled coil</keyword>
<evidence type="ECO:0000313" key="8">
    <source>
        <dbReference type="Proteomes" id="UP001417504"/>
    </source>
</evidence>
<comment type="caution">
    <text evidence="7">The sequence shown here is derived from an EMBL/GenBank/DDBJ whole genome shotgun (WGS) entry which is preliminary data.</text>
</comment>
<dbReference type="GO" id="GO:0030154">
    <property type="term" value="P:cell differentiation"/>
    <property type="evidence" value="ECO:0007669"/>
    <property type="project" value="UniProtKB-KW"/>
</dbReference>
<accession>A0AAP0PK89</accession>
<evidence type="ECO:0000256" key="2">
    <source>
        <dbReference type="ARBA" id="ARBA00022473"/>
    </source>
</evidence>
<dbReference type="PANTHER" id="PTHR33405:SF18">
    <property type="entry name" value="PROTEIN FLX-LIKE 4"/>
    <property type="match status" value="1"/>
</dbReference>
<comment type="similarity">
    <text evidence="1">Belongs to the FLX family.</text>
</comment>
<gene>
    <name evidence="7" type="ORF">Sjap_005592</name>
</gene>
<dbReference type="AlphaFoldDB" id="A0AAP0PK89"/>
<protein>
    <submittedName>
        <fullName evidence="7">Uncharacterized protein</fullName>
    </submittedName>
</protein>
<feature type="coiled-coil region" evidence="6">
    <location>
        <begin position="44"/>
        <end position="99"/>
    </location>
</feature>
<evidence type="ECO:0000313" key="7">
    <source>
        <dbReference type="EMBL" id="KAK9145689.1"/>
    </source>
</evidence>